<feature type="transmembrane region" description="Helical" evidence="6">
    <location>
        <begin position="182"/>
        <end position="202"/>
    </location>
</feature>
<keyword evidence="3 6" id="KW-0812">Transmembrane</keyword>
<evidence type="ECO:0000256" key="2">
    <source>
        <dbReference type="ARBA" id="ARBA00022475"/>
    </source>
</evidence>
<accession>A0A3L8R999</accession>
<feature type="domain" description="Major facilitator superfamily (MFS) profile" evidence="7">
    <location>
        <begin position="15"/>
        <end position="282"/>
    </location>
</feature>
<dbReference type="AlphaFoldDB" id="A0A3L8R999"/>
<dbReference type="GO" id="GO:0005886">
    <property type="term" value="C:plasma membrane"/>
    <property type="evidence" value="ECO:0007669"/>
    <property type="project" value="UniProtKB-SubCell"/>
</dbReference>
<feature type="transmembrane region" description="Helical" evidence="6">
    <location>
        <begin position="214"/>
        <end position="233"/>
    </location>
</feature>
<gene>
    <name evidence="8" type="ORF">D3C57_142420</name>
</gene>
<keyword evidence="4 6" id="KW-1133">Transmembrane helix</keyword>
<dbReference type="Proteomes" id="UP000281594">
    <property type="component" value="Unassembled WGS sequence"/>
</dbReference>
<dbReference type="InterPro" id="IPR020846">
    <property type="entry name" value="MFS_dom"/>
</dbReference>
<evidence type="ECO:0000313" key="8">
    <source>
        <dbReference type="EMBL" id="RLV76028.1"/>
    </source>
</evidence>
<proteinExistence type="predicted"/>
<feature type="transmembrane region" description="Helical" evidence="6">
    <location>
        <begin position="139"/>
        <end position="162"/>
    </location>
</feature>
<feature type="transmembrane region" description="Helical" evidence="6">
    <location>
        <begin position="81"/>
        <end position="100"/>
    </location>
</feature>
<sequence>MSPSKDKSGGALPFVVHLLGIGAFLMGTTEFIIAGVLPELAADLGVGVAQAGLLITAFAIGMIVGAPVMGLATLRLPRRSTLVLALAVFAAGHVIAALSSSFTVVFAARVLSALATGTFWAVASIMATAAAGPATSSRALGVMISGSALATVIALLISRFVPAEEERATASVRSEFTALRQGRLWLSMSATALITGGAMAAFSYITPLLTERTGISAGSVPLVLIGYGLGALAGTNLGGRLGDRKPLATVTAAAIGAGLILLLLIPLSGSAVPTIILVVLWA</sequence>
<dbReference type="GO" id="GO:0022857">
    <property type="term" value="F:transmembrane transporter activity"/>
    <property type="evidence" value="ECO:0007669"/>
    <property type="project" value="InterPro"/>
</dbReference>
<dbReference type="Gene3D" id="1.20.1250.20">
    <property type="entry name" value="MFS general substrate transporter like domains"/>
    <property type="match status" value="2"/>
</dbReference>
<dbReference type="InterPro" id="IPR011701">
    <property type="entry name" value="MFS"/>
</dbReference>
<evidence type="ECO:0000259" key="7">
    <source>
        <dbReference type="PROSITE" id="PS50850"/>
    </source>
</evidence>
<organism evidence="8 9">
    <name type="scientific">Streptomyces rapamycinicus (strain ATCC 29253 / DSM 41530 / NRRL 5491 / AYB-994)</name>
    <name type="common">Streptomyces hygroscopicus (strain ATCC 29253)</name>
    <dbReference type="NCBI Taxonomy" id="1343740"/>
    <lineage>
        <taxon>Bacteria</taxon>
        <taxon>Bacillati</taxon>
        <taxon>Actinomycetota</taxon>
        <taxon>Actinomycetes</taxon>
        <taxon>Kitasatosporales</taxon>
        <taxon>Streptomycetaceae</taxon>
        <taxon>Streptomyces</taxon>
        <taxon>Streptomyces violaceusniger group</taxon>
    </lineage>
</organism>
<dbReference type="PANTHER" id="PTHR43124">
    <property type="entry name" value="PURINE EFFLUX PUMP PBUE"/>
    <property type="match status" value="1"/>
</dbReference>
<dbReference type="EMBL" id="QYCY01000002">
    <property type="protein sequence ID" value="RLV76028.1"/>
    <property type="molecule type" value="Genomic_DNA"/>
</dbReference>
<dbReference type="Pfam" id="PF07690">
    <property type="entry name" value="MFS_1"/>
    <property type="match status" value="2"/>
</dbReference>
<evidence type="ECO:0000256" key="1">
    <source>
        <dbReference type="ARBA" id="ARBA00004651"/>
    </source>
</evidence>
<dbReference type="SUPFAM" id="SSF103473">
    <property type="entry name" value="MFS general substrate transporter"/>
    <property type="match status" value="1"/>
</dbReference>
<keyword evidence="5 6" id="KW-0472">Membrane</keyword>
<keyword evidence="2" id="KW-1003">Cell membrane</keyword>
<comment type="caution">
    <text evidence="8">The sequence shown here is derived from an EMBL/GenBank/DDBJ whole genome shotgun (WGS) entry which is preliminary data.</text>
</comment>
<dbReference type="RefSeq" id="WP_243146430.1">
    <property type="nucleotide sequence ID" value="NC_022785.1"/>
</dbReference>
<dbReference type="InterPro" id="IPR036259">
    <property type="entry name" value="MFS_trans_sf"/>
</dbReference>
<name>A0A3L8R999_STRRN</name>
<feature type="transmembrane region" description="Helical" evidence="6">
    <location>
        <begin position="253"/>
        <end position="281"/>
    </location>
</feature>
<evidence type="ECO:0000256" key="6">
    <source>
        <dbReference type="SAM" id="Phobius"/>
    </source>
</evidence>
<dbReference type="PANTHER" id="PTHR43124:SF3">
    <property type="entry name" value="CHLORAMPHENICOL EFFLUX PUMP RV0191"/>
    <property type="match status" value="1"/>
</dbReference>
<evidence type="ECO:0000313" key="9">
    <source>
        <dbReference type="Proteomes" id="UP000281594"/>
    </source>
</evidence>
<dbReference type="InterPro" id="IPR050189">
    <property type="entry name" value="MFS_Efflux_Transporters"/>
</dbReference>
<reference evidence="8 9" key="1">
    <citation type="journal article" date="2018" name="J. Biol. Chem.">
        <title>Discovery of the actinoplanic acid pathway in Streptomyces rapamycinicus reveals a genetically conserved synergism with rapamycin.</title>
        <authorList>
            <person name="Mrak P."/>
            <person name="Krastel P."/>
            <person name="Pivk Lukancic P."/>
            <person name="Tao J."/>
            <person name="Pistorius D."/>
            <person name="Moore C.M."/>
        </authorList>
    </citation>
    <scope>NUCLEOTIDE SEQUENCE [LARGE SCALE GENOMIC DNA]</scope>
    <source>
        <strain evidence="8 9">NRRL 5491</strain>
    </source>
</reference>
<feature type="transmembrane region" description="Helical" evidence="6">
    <location>
        <begin position="106"/>
        <end position="127"/>
    </location>
</feature>
<feature type="transmembrane region" description="Helical" evidence="6">
    <location>
        <begin position="12"/>
        <end position="37"/>
    </location>
</feature>
<protein>
    <submittedName>
        <fullName evidence="8">MFS transporter</fullName>
    </submittedName>
</protein>
<comment type="subcellular location">
    <subcellularLocation>
        <location evidence="1">Cell membrane</location>
        <topology evidence="1">Multi-pass membrane protein</topology>
    </subcellularLocation>
</comment>
<feature type="transmembrane region" description="Helical" evidence="6">
    <location>
        <begin position="49"/>
        <end position="74"/>
    </location>
</feature>
<evidence type="ECO:0000256" key="4">
    <source>
        <dbReference type="ARBA" id="ARBA00022989"/>
    </source>
</evidence>
<evidence type="ECO:0000256" key="5">
    <source>
        <dbReference type="ARBA" id="ARBA00023136"/>
    </source>
</evidence>
<evidence type="ECO:0000256" key="3">
    <source>
        <dbReference type="ARBA" id="ARBA00022692"/>
    </source>
</evidence>
<dbReference type="PROSITE" id="PS50850">
    <property type="entry name" value="MFS"/>
    <property type="match status" value="1"/>
</dbReference>